<keyword evidence="9" id="KW-0342">GTP-binding</keyword>
<keyword evidence="2" id="KW-0812">Transmembrane</keyword>
<dbReference type="PROSITE" id="PS51718">
    <property type="entry name" value="G_DYNAMIN_2"/>
    <property type="match status" value="1"/>
</dbReference>
<evidence type="ECO:0000256" key="8">
    <source>
        <dbReference type="ARBA" id="ARBA00023128"/>
    </source>
</evidence>
<reference evidence="15 16" key="1">
    <citation type="submission" date="2024-08" db="EMBL/GenBank/DDBJ databases">
        <title>Gnathostoma spinigerum genome.</title>
        <authorList>
            <person name="Gonzalez-Bertolin B."/>
            <person name="Monzon S."/>
            <person name="Zaballos A."/>
            <person name="Jimenez P."/>
            <person name="Dekumyoy P."/>
            <person name="Varona S."/>
            <person name="Cuesta I."/>
            <person name="Sumanam S."/>
            <person name="Adisakwattana P."/>
            <person name="Gasser R.B."/>
            <person name="Hernandez-Gonzalez A."/>
            <person name="Young N.D."/>
            <person name="Perteguer M.J."/>
        </authorList>
    </citation>
    <scope>NUCLEOTIDE SEQUENCE [LARGE SCALE GENOMIC DNA]</scope>
    <source>
        <strain evidence="15">AL3</strain>
        <tissue evidence="15">Liver</tissue>
    </source>
</reference>
<sequence>MSATIPSYPTSAGDCNRPGKLARIPSTTEPLKRFTSAKKSIGEIYSQLSAYVDELYLFYNEVINGLNFVPTESLMEVEKFGDTIKTIREMFSRDNMKVVFFGRTSNGKSSVINAMLHSKVLPQGMGHTTCCFLQVEGGSGNDKYLLSEDSSERMNIQKLQQLGHAMSEDHMAALSLGQDSLIRVIYPKSASKLLQNDVVILDSPGIDLSPEFDSWIDKHCMDADVFVLVCNAEATITQAEKNFFYRVNAKLSKPNIFILNNRWDASAAEMDHMQQVREQHMCRIKEFLVDDLKVCSEADAKNRIFFISAREMLDFRLKQRGEISHAYQQEGYQHRALEFTNFEAQFERIISKSAIHTKFEAHKRRAREILSAMRNNIDSVYGRAVEQKQCADEEYANVRSYFEGCAQKWKVFSHNYIEEAKKLRNEVHLKVSADFHEEIYRLEAIMDKFDYRFDDNPKMLVEYRKALAEFVDRAVCEDLEARCTGALMQRIWKLEYDMYQKVYEIIAPHTRGLEELWKFHAPFRFSICLNCPSLVADFHEDLEFCFSLGPTALIRRFIAYRSGKPVTAIGRNSYSYALLGDTKEESQEGSSSLTSTQENVVMAQMLLSSASYVANGGLGLIVIGGIVYRTLGWKVIAAGAALYGGLYALERLRWNSGAKEQHYKDQFRSHLSERMRNVASTHTAQCETQALKEMERVFCGLKSTVGELHEKTKAQLEAMRENIQKIERVAKGLNQIKGKTTFLSTDLDRFESDYLKLDSPLQ</sequence>
<gene>
    <name evidence="15" type="ORF">AB6A40_002918</name>
</gene>
<dbReference type="CDD" id="cd09912">
    <property type="entry name" value="DLP_2"/>
    <property type="match status" value="1"/>
</dbReference>
<dbReference type="InterPro" id="IPR027417">
    <property type="entry name" value="P-loop_NTPase"/>
</dbReference>
<name>A0ABD6EDI1_9BILA</name>
<dbReference type="GO" id="GO:0016787">
    <property type="term" value="F:hydrolase activity"/>
    <property type="evidence" value="ECO:0007669"/>
    <property type="project" value="UniProtKB-KW"/>
</dbReference>
<keyword evidence="10" id="KW-0472">Membrane</keyword>
<dbReference type="Pfam" id="PF04799">
    <property type="entry name" value="Fzo_mitofusin"/>
    <property type="match status" value="1"/>
</dbReference>
<dbReference type="InterPro" id="IPR030381">
    <property type="entry name" value="G_DYNAMIN_dom"/>
</dbReference>
<dbReference type="FunFam" id="3.40.50.300:FF:000214">
    <property type="entry name" value="Mitofusin 2"/>
    <property type="match status" value="1"/>
</dbReference>
<dbReference type="Gene3D" id="3.40.50.300">
    <property type="entry name" value="P-loop containing nucleotide triphosphate hydrolases"/>
    <property type="match status" value="1"/>
</dbReference>
<dbReference type="InterPro" id="IPR045063">
    <property type="entry name" value="Dynamin_N"/>
</dbReference>
<dbReference type="GO" id="GO:0005741">
    <property type="term" value="C:mitochondrial outer membrane"/>
    <property type="evidence" value="ECO:0007669"/>
    <property type="project" value="UniProtKB-SubCell"/>
</dbReference>
<keyword evidence="8" id="KW-0496">Mitochondrion</keyword>
<dbReference type="InterPro" id="IPR027094">
    <property type="entry name" value="Mitofusin_fam"/>
</dbReference>
<evidence type="ECO:0000256" key="7">
    <source>
        <dbReference type="ARBA" id="ARBA00023054"/>
    </source>
</evidence>
<comment type="subcellular location">
    <subcellularLocation>
        <location evidence="1">Mitochondrion outer membrane</location>
        <topology evidence="1">Multi-pass membrane protein</topology>
    </subcellularLocation>
</comment>
<dbReference type="Proteomes" id="UP001608902">
    <property type="component" value="Unassembled WGS sequence"/>
</dbReference>
<feature type="region of interest" description="Disordered" evidence="13">
    <location>
        <begin position="1"/>
        <end position="22"/>
    </location>
</feature>
<evidence type="ECO:0000256" key="4">
    <source>
        <dbReference type="ARBA" id="ARBA00022787"/>
    </source>
</evidence>
<dbReference type="PANTHER" id="PTHR10465:SF3">
    <property type="entry name" value="TRANSMEMBRANE GTPASE MARF-RELATED"/>
    <property type="match status" value="1"/>
</dbReference>
<evidence type="ECO:0000256" key="13">
    <source>
        <dbReference type="SAM" id="MobiDB-lite"/>
    </source>
</evidence>
<dbReference type="EMBL" id="JBGFUD010001379">
    <property type="protein sequence ID" value="MFH4976209.1"/>
    <property type="molecule type" value="Genomic_DNA"/>
</dbReference>
<evidence type="ECO:0000313" key="16">
    <source>
        <dbReference type="Proteomes" id="UP001608902"/>
    </source>
</evidence>
<evidence type="ECO:0000256" key="9">
    <source>
        <dbReference type="ARBA" id="ARBA00023134"/>
    </source>
</evidence>
<keyword evidence="7 12" id="KW-0175">Coiled coil</keyword>
<proteinExistence type="predicted"/>
<accession>A0ABD6EDI1</accession>
<evidence type="ECO:0000256" key="6">
    <source>
        <dbReference type="ARBA" id="ARBA00022989"/>
    </source>
</evidence>
<evidence type="ECO:0000256" key="3">
    <source>
        <dbReference type="ARBA" id="ARBA00022741"/>
    </source>
</evidence>
<evidence type="ECO:0000256" key="1">
    <source>
        <dbReference type="ARBA" id="ARBA00004374"/>
    </source>
</evidence>
<feature type="compositionally biased region" description="Polar residues" evidence="13">
    <location>
        <begin position="1"/>
        <end position="10"/>
    </location>
</feature>
<keyword evidence="4" id="KW-1000">Mitochondrion outer membrane</keyword>
<evidence type="ECO:0000256" key="12">
    <source>
        <dbReference type="SAM" id="Coils"/>
    </source>
</evidence>
<evidence type="ECO:0000259" key="14">
    <source>
        <dbReference type="PROSITE" id="PS51718"/>
    </source>
</evidence>
<dbReference type="GO" id="GO:0007005">
    <property type="term" value="P:mitochondrion organization"/>
    <property type="evidence" value="ECO:0007669"/>
    <property type="project" value="UniProtKB-ARBA"/>
</dbReference>
<keyword evidence="5" id="KW-0378">Hydrolase</keyword>
<organism evidence="15 16">
    <name type="scientific">Gnathostoma spinigerum</name>
    <dbReference type="NCBI Taxonomy" id="75299"/>
    <lineage>
        <taxon>Eukaryota</taxon>
        <taxon>Metazoa</taxon>
        <taxon>Ecdysozoa</taxon>
        <taxon>Nematoda</taxon>
        <taxon>Chromadorea</taxon>
        <taxon>Rhabditida</taxon>
        <taxon>Spirurina</taxon>
        <taxon>Gnathostomatomorpha</taxon>
        <taxon>Gnathostomatoidea</taxon>
        <taxon>Gnathostomatidae</taxon>
        <taxon>Gnathostoma</taxon>
    </lineage>
</organism>
<evidence type="ECO:0000256" key="2">
    <source>
        <dbReference type="ARBA" id="ARBA00022692"/>
    </source>
</evidence>
<dbReference type="SUPFAM" id="SSF52540">
    <property type="entry name" value="P-loop containing nucleoside triphosphate hydrolases"/>
    <property type="match status" value="1"/>
</dbReference>
<evidence type="ECO:0000256" key="11">
    <source>
        <dbReference type="ARBA" id="ARBA00048548"/>
    </source>
</evidence>
<dbReference type="PANTHER" id="PTHR10465">
    <property type="entry name" value="TRANSMEMBRANE GTPASE FZO1"/>
    <property type="match status" value="1"/>
</dbReference>
<dbReference type="InterPro" id="IPR006884">
    <property type="entry name" value="Fzo/mitofusin_HR2"/>
</dbReference>
<feature type="coiled-coil region" evidence="12">
    <location>
        <begin position="709"/>
        <end position="736"/>
    </location>
</feature>
<evidence type="ECO:0000256" key="5">
    <source>
        <dbReference type="ARBA" id="ARBA00022801"/>
    </source>
</evidence>
<dbReference type="AlphaFoldDB" id="A0ABD6EDI1"/>
<keyword evidence="16" id="KW-1185">Reference proteome</keyword>
<dbReference type="GO" id="GO:0005525">
    <property type="term" value="F:GTP binding"/>
    <property type="evidence" value="ECO:0007669"/>
    <property type="project" value="UniProtKB-KW"/>
</dbReference>
<comment type="catalytic activity">
    <reaction evidence="11">
        <text>GTP + H2O = GDP + phosphate + H(+)</text>
        <dbReference type="Rhea" id="RHEA:19669"/>
        <dbReference type="ChEBI" id="CHEBI:15377"/>
        <dbReference type="ChEBI" id="CHEBI:15378"/>
        <dbReference type="ChEBI" id="CHEBI:37565"/>
        <dbReference type="ChEBI" id="CHEBI:43474"/>
        <dbReference type="ChEBI" id="CHEBI:58189"/>
    </reaction>
</comment>
<evidence type="ECO:0000313" key="15">
    <source>
        <dbReference type="EMBL" id="MFH4976209.1"/>
    </source>
</evidence>
<keyword evidence="6" id="KW-1133">Transmembrane helix</keyword>
<dbReference type="SUPFAM" id="SSF111479">
    <property type="entry name" value="Fzo-like conserved region"/>
    <property type="match status" value="1"/>
</dbReference>
<dbReference type="Pfam" id="PF00350">
    <property type="entry name" value="Dynamin_N"/>
    <property type="match status" value="1"/>
</dbReference>
<protein>
    <recommendedName>
        <fullName evidence="14">Dynamin-type G domain-containing protein</fullName>
    </recommendedName>
</protein>
<evidence type="ECO:0000256" key="10">
    <source>
        <dbReference type="ARBA" id="ARBA00023136"/>
    </source>
</evidence>
<comment type="caution">
    <text evidence="15">The sequence shown here is derived from an EMBL/GenBank/DDBJ whole genome shotgun (WGS) entry which is preliminary data.</text>
</comment>
<feature type="domain" description="Dynamin-type G" evidence="14">
    <location>
        <begin position="92"/>
        <end position="343"/>
    </location>
</feature>
<keyword evidence="3" id="KW-0547">Nucleotide-binding</keyword>